<evidence type="ECO:0000259" key="2">
    <source>
        <dbReference type="PROSITE" id="PS50812"/>
    </source>
</evidence>
<dbReference type="PROSITE" id="PS50812">
    <property type="entry name" value="PWWP"/>
    <property type="match status" value="1"/>
</dbReference>
<dbReference type="Gene3D" id="2.30.30.140">
    <property type="match status" value="1"/>
</dbReference>
<feature type="compositionally biased region" description="Basic and acidic residues" evidence="1">
    <location>
        <begin position="524"/>
        <end position="533"/>
    </location>
</feature>
<evidence type="ECO:0000256" key="1">
    <source>
        <dbReference type="SAM" id="MobiDB-lite"/>
    </source>
</evidence>
<feature type="domain" description="PWWP" evidence="2">
    <location>
        <begin position="112"/>
        <end position="195"/>
    </location>
</feature>
<feature type="region of interest" description="Disordered" evidence="1">
    <location>
        <begin position="239"/>
        <end position="395"/>
    </location>
</feature>
<feature type="compositionally biased region" description="Polar residues" evidence="1">
    <location>
        <begin position="76"/>
        <end position="94"/>
    </location>
</feature>
<feature type="compositionally biased region" description="Basic and acidic residues" evidence="1">
    <location>
        <begin position="356"/>
        <end position="378"/>
    </location>
</feature>
<dbReference type="PANTHER" id="PTHR22910:SF6">
    <property type="entry name" value="PROTEIN MGARP"/>
    <property type="match status" value="1"/>
</dbReference>
<name>A0A9W4IJS1_PENOL</name>
<dbReference type="PANTHER" id="PTHR22910">
    <property type="entry name" value="PROTEIN MGARP"/>
    <property type="match status" value="1"/>
</dbReference>
<feature type="compositionally biased region" description="Basic residues" evidence="1">
    <location>
        <begin position="333"/>
        <end position="345"/>
    </location>
</feature>
<proteinExistence type="predicted"/>
<feature type="region of interest" description="Disordered" evidence="1">
    <location>
        <begin position="1"/>
        <end position="107"/>
    </location>
</feature>
<feature type="compositionally biased region" description="Basic and acidic residues" evidence="1">
    <location>
        <begin position="33"/>
        <end position="55"/>
    </location>
</feature>
<organism evidence="3 4">
    <name type="scientific">Penicillium olsonii</name>
    <dbReference type="NCBI Taxonomy" id="99116"/>
    <lineage>
        <taxon>Eukaryota</taxon>
        <taxon>Fungi</taxon>
        <taxon>Dikarya</taxon>
        <taxon>Ascomycota</taxon>
        <taxon>Pezizomycotina</taxon>
        <taxon>Eurotiomycetes</taxon>
        <taxon>Eurotiomycetidae</taxon>
        <taxon>Eurotiales</taxon>
        <taxon>Aspergillaceae</taxon>
        <taxon>Penicillium</taxon>
    </lineage>
</organism>
<keyword evidence="4" id="KW-1185">Reference proteome</keyword>
<gene>
    <name evidence="3" type="ORF">POLS_LOCUS9656</name>
</gene>
<feature type="compositionally biased region" description="Low complexity" evidence="1">
    <location>
        <begin position="19"/>
        <end position="32"/>
    </location>
</feature>
<feature type="compositionally biased region" description="Basic and acidic residues" evidence="1">
    <location>
        <begin position="495"/>
        <end position="517"/>
    </location>
</feature>
<evidence type="ECO:0000313" key="4">
    <source>
        <dbReference type="Proteomes" id="UP001153618"/>
    </source>
</evidence>
<feature type="compositionally biased region" description="Low complexity" evidence="1">
    <location>
        <begin position="58"/>
        <end position="72"/>
    </location>
</feature>
<dbReference type="Proteomes" id="UP001153618">
    <property type="component" value="Unassembled WGS sequence"/>
</dbReference>
<dbReference type="Pfam" id="PF00855">
    <property type="entry name" value="PWWP"/>
    <property type="match status" value="1"/>
</dbReference>
<accession>A0A9W4IJS1</accession>
<dbReference type="EMBL" id="CAJVOS010000104">
    <property type="protein sequence ID" value="CAG8289556.1"/>
    <property type="molecule type" value="Genomic_DNA"/>
</dbReference>
<feature type="compositionally biased region" description="Basic and acidic residues" evidence="1">
    <location>
        <begin position="8"/>
        <end position="17"/>
    </location>
</feature>
<feature type="region of interest" description="Disordered" evidence="1">
    <location>
        <begin position="489"/>
        <end position="591"/>
    </location>
</feature>
<dbReference type="OrthoDB" id="62853at2759"/>
<reference evidence="3" key="1">
    <citation type="submission" date="2021-07" db="EMBL/GenBank/DDBJ databases">
        <authorList>
            <person name="Branca A.L. A."/>
        </authorList>
    </citation>
    <scope>NUCLEOTIDE SEQUENCE</scope>
</reference>
<sequence length="591" mass="65045">MAEDTVPVEERAEKPTDSETVTTEQPEPAAATEKPEAQAEKPASEKPEAEAKAEGDATEAPPAQAEDAPAPEVNGTPASAQKSSKNRRVSTGTPKLNRKKSQSRITHLDAKPGQYFLARLRSFAPWPAIICDDEILPEAFQEARPVTAMQKDGSYKGEYADGGRRTHERTFPVMFFESNEFAWIVNTNLTPLDPAECKDISEKNKTKRLINAYKVASEAHDLKYFKKLLSDHQAAIEQEEAEAEAMEAEKEAEKEAAKTAKEAKKGKRKSKAADTDVEMEDADDSKKTKSASKKRKKDADTDGEAEKPAKTPKSNTKLKLTTPKAPAEEKKTPVSKRKAPAKRGKAAAASDDDTSADAKESEKPVDPEELKKKKEKESMLSPLSNPPDDPQDDPDRLYLSVLFLRHKLQKGFISRETPPAEDEMASMATYFDKLEKHADLEVSIIRSTKINKVLKMIVKLNTIPRDEEFNIRSRAMNILSSWKNVLDADTPGPADKSDKPAANGSKEDDGAETPKLETEEEKEPESKSVKDEVDSPMPDAEAEKAPEPEKEADGEKPAEPSTEDTEKPTEPTAPEEKPAEESVEEKAEATA</sequence>
<comment type="caution">
    <text evidence="3">The sequence shown here is derived from an EMBL/GenBank/DDBJ whole genome shotgun (WGS) entry which is preliminary data.</text>
</comment>
<dbReference type="InterPro" id="IPR026093">
    <property type="entry name" value="MGARP"/>
</dbReference>
<dbReference type="SUPFAM" id="SSF63748">
    <property type="entry name" value="Tudor/PWWP/MBT"/>
    <property type="match status" value="1"/>
</dbReference>
<dbReference type="SMART" id="SM00293">
    <property type="entry name" value="PWWP"/>
    <property type="match status" value="1"/>
</dbReference>
<evidence type="ECO:0000313" key="3">
    <source>
        <dbReference type="EMBL" id="CAG8289556.1"/>
    </source>
</evidence>
<feature type="compositionally biased region" description="Basic and acidic residues" evidence="1">
    <location>
        <begin position="541"/>
        <end position="591"/>
    </location>
</feature>
<dbReference type="AlphaFoldDB" id="A0A9W4IJS1"/>
<dbReference type="InterPro" id="IPR000313">
    <property type="entry name" value="PWWP_dom"/>
</dbReference>
<feature type="compositionally biased region" description="Basic and acidic residues" evidence="1">
    <location>
        <begin position="247"/>
        <end position="263"/>
    </location>
</feature>
<protein>
    <recommendedName>
        <fullName evidence="2">PWWP domain-containing protein</fullName>
    </recommendedName>
</protein>
<dbReference type="GO" id="GO:0005739">
    <property type="term" value="C:mitochondrion"/>
    <property type="evidence" value="ECO:0007669"/>
    <property type="project" value="InterPro"/>
</dbReference>
<feature type="compositionally biased region" description="Basic and acidic residues" evidence="1">
    <location>
        <begin position="297"/>
        <end position="309"/>
    </location>
</feature>